<dbReference type="AlphaFoldDB" id="A0A9D1D5N8"/>
<dbReference type="EMBL" id="DVGC01000045">
    <property type="protein sequence ID" value="HIR05942.1"/>
    <property type="molecule type" value="Genomic_DNA"/>
</dbReference>
<name>A0A9D1D5N8_9FIRM</name>
<sequence>MAGTGHTITLYTAQADPVAEAIRRDGTCFSKEAYVRKKYGESAPIFVTAYSFFVGEAAKRMERPEGAEYPYWAFHDSYNVDPSGGYGMLKLEVPLDQVLLFDVRDWNRILCLKYLGETEEEEREIQNQLAEQGLTETKIMLTNFYPEWKMRIRESWKRLFRLNEKLKAGQDVTKNGIQAGLWQIRREWITEGGGFHGEGA</sequence>
<comment type="caution">
    <text evidence="1">The sequence shown here is derived from an EMBL/GenBank/DDBJ whole genome shotgun (WGS) entry which is preliminary data.</text>
</comment>
<protein>
    <submittedName>
        <fullName evidence="1">DUF3841 domain-containing protein</fullName>
    </submittedName>
</protein>
<accession>A0A9D1D5N8</accession>
<proteinExistence type="predicted"/>
<dbReference type="Pfam" id="PF12952">
    <property type="entry name" value="DUF3841"/>
    <property type="match status" value="1"/>
</dbReference>
<gene>
    <name evidence="1" type="ORF">IAB28_08265</name>
</gene>
<evidence type="ECO:0000313" key="2">
    <source>
        <dbReference type="Proteomes" id="UP000824250"/>
    </source>
</evidence>
<reference evidence="1" key="2">
    <citation type="journal article" date="2021" name="PeerJ">
        <title>Extensive microbial diversity within the chicken gut microbiome revealed by metagenomics and culture.</title>
        <authorList>
            <person name="Gilroy R."/>
            <person name="Ravi A."/>
            <person name="Getino M."/>
            <person name="Pursley I."/>
            <person name="Horton D.L."/>
            <person name="Alikhan N.F."/>
            <person name="Baker D."/>
            <person name="Gharbi K."/>
            <person name="Hall N."/>
            <person name="Watson M."/>
            <person name="Adriaenssens E.M."/>
            <person name="Foster-Nyarko E."/>
            <person name="Jarju S."/>
            <person name="Secka A."/>
            <person name="Antonio M."/>
            <person name="Oren A."/>
            <person name="Chaudhuri R.R."/>
            <person name="La Ragione R."/>
            <person name="Hildebrand F."/>
            <person name="Pallen M.J."/>
        </authorList>
    </citation>
    <scope>NUCLEOTIDE SEQUENCE</scope>
    <source>
        <strain evidence="1">CHK180-2868</strain>
    </source>
</reference>
<reference evidence="1" key="1">
    <citation type="submission" date="2020-10" db="EMBL/GenBank/DDBJ databases">
        <authorList>
            <person name="Gilroy R."/>
        </authorList>
    </citation>
    <scope>NUCLEOTIDE SEQUENCE</scope>
    <source>
        <strain evidence="1">CHK180-2868</strain>
    </source>
</reference>
<dbReference type="Proteomes" id="UP000824250">
    <property type="component" value="Unassembled WGS sequence"/>
</dbReference>
<evidence type="ECO:0000313" key="1">
    <source>
        <dbReference type="EMBL" id="HIR05942.1"/>
    </source>
</evidence>
<organism evidence="1 2">
    <name type="scientific">Candidatus Copromonas faecavium</name>
    <name type="common">nom. illeg.</name>
    <dbReference type="NCBI Taxonomy" id="2840740"/>
    <lineage>
        <taxon>Bacteria</taxon>
        <taxon>Bacillati</taxon>
        <taxon>Bacillota</taxon>
        <taxon>Clostridia</taxon>
        <taxon>Lachnospirales</taxon>
        <taxon>Lachnospiraceae</taxon>
        <taxon>Candidatus Copromonas (nom. illeg.)</taxon>
    </lineage>
</organism>
<dbReference type="InterPro" id="IPR024211">
    <property type="entry name" value="DUF3841"/>
</dbReference>